<evidence type="ECO:0000256" key="10">
    <source>
        <dbReference type="ARBA" id="ARBA00038946"/>
    </source>
</evidence>
<evidence type="ECO:0000256" key="4">
    <source>
        <dbReference type="ARBA" id="ARBA00022617"/>
    </source>
</evidence>
<keyword evidence="4 12" id="KW-0349">Heme</keyword>
<accession>A0AAV5E3Q0</accession>
<dbReference type="GO" id="GO:0020037">
    <property type="term" value="F:heme binding"/>
    <property type="evidence" value="ECO:0007669"/>
    <property type="project" value="InterPro"/>
</dbReference>
<dbReference type="Gene3D" id="1.10.630.10">
    <property type="entry name" value="Cytochrome P450"/>
    <property type="match status" value="1"/>
</dbReference>
<evidence type="ECO:0000256" key="14">
    <source>
        <dbReference type="SAM" id="MobiDB-lite"/>
    </source>
</evidence>
<keyword evidence="8 13" id="KW-0503">Monooxygenase</keyword>
<keyword evidence="7 12" id="KW-0408">Iron</keyword>
<dbReference type="EMBL" id="BQKI01000073">
    <property type="protein sequence ID" value="GJN17332.1"/>
    <property type="molecule type" value="Genomic_DNA"/>
</dbReference>
<dbReference type="AlphaFoldDB" id="A0AAV5E3Q0"/>
<dbReference type="GO" id="GO:0005506">
    <property type="term" value="F:iron ion binding"/>
    <property type="evidence" value="ECO:0007669"/>
    <property type="project" value="InterPro"/>
</dbReference>
<reference evidence="15" key="1">
    <citation type="journal article" date="2018" name="DNA Res.">
        <title>Multiple hybrid de novo genome assembly of finger millet, an orphan allotetraploid crop.</title>
        <authorList>
            <person name="Hatakeyama M."/>
            <person name="Aluri S."/>
            <person name="Balachadran M.T."/>
            <person name="Sivarajan S.R."/>
            <person name="Patrignani A."/>
            <person name="Gruter S."/>
            <person name="Poveda L."/>
            <person name="Shimizu-Inatsugi R."/>
            <person name="Baeten J."/>
            <person name="Francoijs K.J."/>
            <person name="Nataraja K.N."/>
            <person name="Reddy Y.A.N."/>
            <person name="Phadnis S."/>
            <person name="Ravikumar R.L."/>
            <person name="Schlapbach R."/>
            <person name="Sreeman S.M."/>
            <person name="Shimizu K.K."/>
        </authorList>
    </citation>
    <scope>NUCLEOTIDE SEQUENCE</scope>
</reference>
<dbReference type="PANTHER" id="PTHR47948">
    <property type="entry name" value="TRANS-CINNAMATE 4-MONOOXYGENASE"/>
    <property type="match status" value="1"/>
</dbReference>
<dbReference type="GO" id="GO:0016020">
    <property type="term" value="C:membrane"/>
    <property type="evidence" value="ECO:0007669"/>
    <property type="project" value="UniProtKB-SubCell"/>
</dbReference>
<dbReference type="SUPFAM" id="SSF48264">
    <property type="entry name" value="Cytochrome P450"/>
    <property type="match status" value="1"/>
</dbReference>
<dbReference type="PROSITE" id="PS00086">
    <property type="entry name" value="CYTOCHROME_P450"/>
    <property type="match status" value="1"/>
</dbReference>
<comment type="cofactor">
    <cofactor evidence="1 12">
        <name>heme</name>
        <dbReference type="ChEBI" id="CHEBI:30413"/>
    </cofactor>
</comment>
<evidence type="ECO:0000256" key="3">
    <source>
        <dbReference type="ARBA" id="ARBA00010617"/>
    </source>
</evidence>
<dbReference type="InterPro" id="IPR001128">
    <property type="entry name" value="Cyt_P450"/>
</dbReference>
<dbReference type="Proteomes" id="UP001054889">
    <property type="component" value="Unassembled WGS sequence"/>
</dbReference>
<comment type="catalytic activity">
    <reaction evidence="11">
        <text>(E)-cinnamate + reduced [NADPH--hemoprotein reductase] + O2 = (E)-4-coumarate + oxidized [NADPH--hemoprotein reductase] + H2O + H(+)</text>
        <dbReference type="Rhea" id="RHEA:10608"/>
        <dbReference type="Rhea" id="RHEA-COMP:11964"/>
        <dbReference type="Rhea" id="RHEA-COMP:11965"/>
        <dbReference type="ChEBI" id="CHEBI:12876"/>
        <dbReference type="ChEBI" id="CHEBI:15377"/>
        <dbReference type="ChEBI" id="CHEBI:15378"/>
        <dbReference type="ChEBI" id="CHEBI:15379"/>
        <dbReference type="ChEBI" id="CHEBI:15669"/>
        <dbReference type="ChEBI" id="CHEBI:57618"/>
        <dbReference type="ChEBI" id="CHEBI:58210"/>
        <dbReference type="EC" id="1.14.14.91"/>
    </reaction>
</comment>
<evidence type="ECO:0000256" key="9">
    <source>
        <dbReference type="ARBA" id="ARBA00037893"/>
    </source>
</evidence>
<evidence type="ECO:0000256" key="12">
    <source>
        <dbReference type="PIRSR" id="PIRSR602401-1"/>
    </source>
</evidence>
<evidence type="ECO:0000256" key="2">
    <source>
        <dbReference type="ARBA" id="ARBA00004167"/>
    </source>
</evidence>
<protein>
    <recommendedName>
        <fullName evidence="10">trans-cinnamate 4-monooxygenase</fullName>
        <ecNumber evidence="10">1.14.14.91</ecNumber>
    </recommendedName>
</protein>
<evidence type="ECO:0000256" key="6">
    <source>
        <dbReference type="ARBA" id="ARBA00023002"/>
    </source>
</evidence>
<reference evidence="15" key="2">
    <citation type="submission" date="2021-12" db="EMBL/GenBank/DDBJ databases">
        <title>Resequencing data analysis of finger millet.</title>
        <authorList>
            <person name="Hatakeyama M."/>
            <person name="Aluri S."/>
            <person name="Balachadran M.T."/>
            <person name="Sivarajan S.R."/>
            <person name="Poveda L."/>
            <person name="Shimizu-Inatsugi R."/>
            <person name="Schlapbach R."/>
            <person name="Sreeman S.M."/>
            <person name="Shimizu K.K."/>
        </authorList>
    </citation>
    <scope>NUCLEOTIDE SEQUENCE</scope>
</reference>
<comment type="similarity">
    <text evidence="3 13">Belongs to the cytochrome P450 family.</text>
</comment>
<comment type="caution">
    <text evidence="15">The sequence shown here is derived from an EMBL/GenBank/DDBJ whole genome shotgun (WGS) entry which is preliminary data.</text>
</comment>
<dbReference type="InterPro" id="IPR017972">
    <property type="entry name" value="Cyt_P450_CS"/>
</dbReference>
<evidence type="ECO:0000256" key="1">
    <source>
        <dbReference type="ARBA" id="ARBA00001971"/>
    </source>
</evidence>
<keyword evidence="16" id="KW-1185">Reference proteome</keyword>
<dbReference type="Pfam" id="PF00067">
    <property type="entry name" value="p450"/>
    <property type="match status" value="2"/>
</dbReference>
<dbReference type="PRINTS" id="PR00463">
    <property type="entry name" value="EP450I"/>
</dbReference>
<feature type="compositionally biased region" description="Basic and acidic residues" evidence="14">
    <location>
        <begin position="139"/>
        <end position="155"/>
    </location>
</feature>
<feature type="binding site" description="axial binding residue" evidence="12">
    <location>
        <position position="310"/>
    </location>
    <ligand>
        <name>heme</name>
        <dbReference type="ChEBI" id="CHEBI:30413"/>
    </ligand>
    <ligandPart>
        <name>Fe</name>
        <dbReference type="ChEBI" id="CHEBI:18248"/>
    </ligandPart>
</feature>
<evidence type="ECO:0000256" key="8">
    <source>
        <dbReference type="ARBA" id="ARBA00023033"/>
    </source>
</evidence>
<evidence type="ECO:0000313" key="15">
    <source>
        <dbReference type="EMBL" id="GJN17332.1"/>
    </source>
</evidence>
<keyword evidence="5 12" id="KW-0479">Metal-binding</keyword>
<evidence type="ECO:0000256" key="5">
    <source>
        <dbReference type="ARBA" id="ARBA00022723"/>
    </source>
</evidence>
<evidence type="ECO:0000256" key="13">
    <source>
        <dbReference type="RuleBase" id="RU000461"/>
    </source>
</evidence>
<proteinExistence type="inferred from homology"/>
<feature type="region of interest" description="Disordered" evidence="14">
    <location>
        <begin position="139"/>
        <end position="159"/>
    </location>
</feature>
<keyword evidence="6 13" id="KW-0560">Oxidoreductase</keyword>
<dbReference type="InterPro" id="IPR036396">
    <property type="entry name" value="Cyt_P450_sf"/>
</dbReference>
<evidence type="ECO:0000313" key="16">
    <source>
        <dbReference type="Proteomes" id="UP001054889"/>
    </source>
</evidence>
<organism evidence="15 16">
    <name type="scientific">Eleusine coracana subsp. coracana</name>
    <dbReference type="NCBI Taxonomy" id="191504"/>
    <lineage>
        <taxon>Eukaryota</taxon>
        <taxon>Viridiplantae</taxon>
        <taxon>Streptophyta</taxon>
        <taxon>Embryophyta</taxon>
        <taxon>Tracheophyta</taxon>
        <taxon>Spermatophyta</taxon>
        <taxon>Magnoliopsida</taxon>
        <taxon>Liliopsida</taxon>
        <taxon>Poales</taxon>
        <taxon>Poaceae</taxon>
        <taxon>PACMAD clade</taxon>
        <taxon>Chloridoideae</taxon>
        <taxon>Cynodonteae</taxon>
        <taxon>Eleusininae</taxon>
        <taxon>Eleusine</taxon>
    </lineage>
</organism>
<dbReference type="EC" id="1.14.14.91" evidence="10"/>
<dbReference type="GO" id="GO:0009808">
    <property type="term" value="P:lignin metabolic process"/>
    <property type="evidence" value="ECO:0007669"/>
    <property type="project" value="TreeGrafter"/>
</dbReference>
<evidence type="ECO:0000256" key="7">
    <source>
        <dbReference type="ARBA" id="ARBA00023004"/>
    </source>
</evidence>
<dbReference type="InterPro" id="IPR002401">
    <property type="entry name" value="Cyt_P450_E_grp-I"/>
</dbReference>
<dbReference type="GO" id="GO:0016710">
    <property type="term" value="F:trans-cinnamate 4-monooxygenase activity"/>
    <property type="evidence" value="ECO:0007669"/>
    <property type="project" value="UniProtKB-EC"/>
</dbReference>
<comment type="subcellular location">
    <subcellularLocation>
        <location evidence="2">Membrane</location>
        <topology evidence="2">Single-pass membrane protein</topology>
    </subcellularLocation>
</comment>
<gene>
    <name evidence="15" type="primary">gb04390</name>
    <name evidence="15" type="ORF">PR202_gb04390</name>
</gene>
<name>A0AAV5E3Q0_ELECO</name>
<sequence>MEGAGICRPGLAIFALHDRQRPPPPRALPCGGETGEDFAGLRVGRRCPLALRCGIGLQGPRLADYGRVVCYPGRFLGQSRSFSGPIALFESVDDPLFQRLKKLNGERSGLAQSFEYNYGDFSRRASRFPFHYCAHASESESRNQNKGGEAVEHQARGQRRSQVRAIDHILEAQRKGEINEDNLLYIVENINVAAIETTLWSIEWAIAELVNHPEIQQKLRHELDTVLGPGHQTTEPDTHRLPYLQALGGYDIPAETKVLVNAWHLANNPESWKRPEEFRPERFLDEEEKHVEPNGNDFRYLPFGVGRRSCPGIILALPILGITVGRLVHNFELLLPPPGQDKVDATEKGGQFSLHILNHSTIVCKPRAVV</sequence>
<dbReference type="PANTHER" id="PTHR47948:SF4">
    <property type="entry name" value="TRANS-CINNAMATE 4-MONOOXYGENASE"/>
    <property type="match status" value="1"/>
</dbReference>
<comment type="pathway">
    <text evidence="9">Phenylpropanoid metabolism; trans-4-coumarate biosynthesis; trans-4-coumarate from trans-cinnamate: step 1/1.</text>
</comment>
<dbReference type="FunFam" id="1.10.630.10:FF:000474">
    <property type="entry name" value="Putative cytochrome P450 superfamily protein"/>
    <property type="match status" value="1"/>
</dbReference>
<evidence type="ECO:0000256" key="11">
    <source>
        <dbReference type="ARBA" id="ARBA00048198"/>
    </source>
</evidence>